<gene>
    <name evidence="2" type="ORF">BGW38_002534</name>
</gene>
<organism evidence="2 3">
    <name type="scientific">Lunasporangiospora selenospora</name>
    <dbReference type="NCBI Taxonomy" id="979761"/>
    <lineage>
        <taxon>Eukaryota</taxon>
        <taxon>Fungi</taxon>
        <taxon>Fungi incertae sedis</taxon>
        <taxon>Mucoromycota</taxon>
        <taxon>Mortierellomycotina</taxon>
        <taxon>Mortierellomycetes</taxon>
        <taxon>Mortierellales</taxon>
        <taxon>Mortierellaceae</taxon>
        <taxon>Lunasporangiospora</taxon>
    </lineage>
</organism>
<sequence>QLDLLSIGEDHVFIINRSLLLQDIEDYLSGSTEGLQRVFVNVDYHLPNPEIMPNNRYLALENYIRNVLLPNIQLRIKSWDQAEQQYPPLAVPNHLSLVALTGWLLSYPISYVLPGPGQKFGSRDTDSRNGQSYNGMDQDDYDDVDTEDYQDSGRNSLANQTLVVTRVHLEPSMRIEGMTEHCLLSFSYPEELAERLSDGRPPSPSSPLTPTEDDVMPGEFPEDPSAFQRSQSPKLPNSDSFDANRPLPFRNPDICAAGRSFLTQLHARFQNQDIWKTWKVGQQTVVLPVVAM</sequence>
<evidence type="ECO:0000313" key="2">
    <source>
        <dbReference type="EMBL" id="KAF9580702.1"/>
    </source>
</evidence>
<evidence type="ECO:0000313" key="3">
    <source>
        <dbReference type="Proteomes" id="UP000780801"/>
    </source>
</evidence>
<comment type="caution">
    <text evidence="2">The sequence shown here is derived from an EMBL/GenBank/DDBJ whole genome shotgun (WGS) entry which is preliminary data.</text>
</comment>
<protein>
    <submittedName>
        <fullName evidence="2">Uncharacterized protein</fullName>
    </submittedName>
</protein>
<feature type="compositionally biased region" description="Polar residues" evidence="1">
    <location>
        <begin position="227"/>
        <end position="241"/>
    </location>
</feature>
<feature type="region of interest" description="Disordered" evidence="1">
    <location>
        <begin position="194"/>
        <end position="246"/>
    </location>
</feature>
<keyword evidence="3" id="KW-1185">Reference proteome</keyword>
<dbReference type="Proteomes" id="UP000780801">
    <property type="component" value="Unassembled WGS sequence"/>
</dbReference>
<accession>A0A9P6FS80</accession>
<reference evidence="2" key="1">
    <citation type="journal article" date="2020" name="Fungal Divers.">
        <title>Resolving the Mortierellaceae phylogeny through synthesis of multi-gene phylogenetics and phylogenomics.</title>
        <authorList>
            <person name="Vandepol N."/>
            <person name="Liber J."/>
            <person name="Desiro A."/>
            <person name="Na H."/>
            <person name="Kennedy M."/>
            <person name="Barry K."/>
            <person name="Grigoriev I.V."/>
            <person name="Miller A.N."/>
            <person name="O'Donnell K."/>
            <person name="Stajich J.E."/>
            <person name="Bonito G."/>
        </authorList>
    </citation>
    <scope>NUCLEOTIDE SEQUENCE</scope>
    <source>
        <strain evidence="2">KOD1015</strain>
    </source>
</reference>
<dbReference type="EMBL" id="JAABOA010001899">
    <property type="protein sequence ID" value="KAF9580702.1"/>
    <property type="molecule type" value="Genomic_DNA"/>
</dbReference>
<feature type="compositionally biased region" description="Acidic residues" evidence="1">
    <location>
        <begin position="211"/>
        <end position="222"/>
    </location>
</feature>
<feature type="region of interest" description="Disordered" evidence="1">
    <location>
        <begin position="118"/>
        <end position="155"/>
    </location>
</feature>
<feature type="non-terminal residue" evidence="2">
    <location>
        <position position="1"/>
    </location>
</feature>
<dbReference type="AlphaFoldDB" id="A0A9P6FS80"/>
<proteinExistence type="predicted"/>
<feature type="compositionally biased region" description="Acidic residues" evidence="1">
    <location>
        <begin position="137"/>
        <end position="150"/>
    </location>
</feature>
<evidence type="ECO:0000256" key="1">
    <source>
        <dbReference type="SAM" id="MobiDB-lite"/>
    </source>
</evidence>
<name>A0A9P6FS80_9FUNG</name>
<dbReference type="OrthoDB" id="2395010at2759"/>